<name>A0A6M1XPP4_STAAU</name>
<protein>
    <submittedName>
        <fullName evidence="1">Helicase DnaB</fullName>
    </submittedName>
</protein>
<reference evidence="1 2" key="1">
    <citation type="submission" date="2020-02" db="EMBL/GenBank/DDBJ databases">
        <title>Detection of Heterogeneous Vancomycin Intermediate Resistance in Methicillin Resistant Staphylococcus aureus Isolates from Latin-America.</title>
        <authorList>
            <person name="Castro-Cardozo B."/>
            <person name="Berrio M."/>
            <person name="Vargas M.L."/>
            <person name="Carvajal L.P."/>
            <person name="Millan L.V."/>
            <person name="Rios R."/>
            <person name="Hernandez A."/>
            <person name="Rincon S.L."/>
            <person name="Cubides P."/>
            <person name="Forero E."/>
            <person name="Dinh A."/>
            <person name="Seas C."/>
            <person name="Munita J.M."/>
            <person name="Arias C.A."/>
            <person name="Reyes J."/>
            <person name="Diaz L."/>
        </authorList>
    </citation>
    <scope>NUCLEOTIDE SEQUENCE [LARGE SCALE GENOMIC DNA]</scope>
    <source>
        <strain evidence="1 2">UG255</strain>
    </source>
</reference>
<keyword evidence="1" id="KW-0547">Nucleotide-binding</keyword>
<accession>A0A6M1XPP4</accession>
<keyword evidence="1" id="KW-0347">Helicase</keyword>
<feature type="non-terminal residue" evidence="1">
    <location>
        <position position="117"/>
    </location>
</feature>
<comment type="caution">
    <text evidence="1">The sequence shown here is derived from an EMBL/GenBank/DDBJ whole genome shotgun (WGS) entry which is preliminary data.</text>
</comment>
<sequence length="117" mass="13422">MVDFASKSFDYYTSRILPKELVRTIHQAFDPDKKPQPTNVVTNKQAQLTVEEQQTYRYNALKMNGFSELDIQMIMDSEKNPPIQYLEALKNSRGGYTTPQERSLVKYLVAKSGLPTS</sequence>
<gene>
    <name evidence="1" type="ORF">G6Y24_07350</name>
</gene>
<dbReference type="EMBL" id="JAALTR010000190">
    <property type="protein sequence ID" value="NGW67307.1"/>
    <property type="molecule type" value="Genomic_DNA"/>
</dbReference>
<dbReference type="GO" id="GO:0004386">
    <property type="term" value="F:helicase activity"/>
    <property type="evidence" value="ECO:0007669"/>
    <property type="project" value="UniProtKB-KW"/>
</dbReference>
<keyword evidence="1" id="KW-0067">ATP-binding</keyword>
<dbReference type="AlphaFoldDB" id="A0A6M1XPP4"/>
<evidence type="ECO:0000313" key="1">
    <source>
        <dbReference type="EMBL" id="NGW67307.1"/>
    </source>
</evidence>
<evidence type="ECO:0000313" key="2">
    <source>
        <dbReference type="Proteomes" id="UP000473113"/>
    </source>
</evidence>
<proteinExistence type="predicted"/>
<feature type="non-terminal residue" evidence="1">
    <location>
        <position position="1"/>
    </location>
</feature>
<keyword evidence="1" id="KW-0378">Hydrolase</keyword>
<organism evidence="1 2">
    <name type="scientific">Staphylococcus aureus</name>
    <dbReference type="NCBI Taxonomy" id="1280"/>
    <lineage>
        <taxon>Bacteria</taxon>
        <taxon>Bacillati</taxon>
        <taxon>Bacillota</taxon>
        <taxon>Bacilli</taxon>
        <taxon>Bacillales</taxon>
        <taxon>Staphylococcaceae</taxon>
        <taxon>Staphylococcus</taxon>
    </lineage>
</organism>
<dbReference type="Proteomes" id="UP000473113">
    <property type="component" value="Unassembled WGS sequence"/>
</dbReference>